<accession>A0A1U8B5D6</accession>
<dbReference type="STRING" id="4432.A0A1U8B5D6"/>
<protein>
    <submittedName>
        <fullName evidence="3">Uncharacterized protein LOC104609915</fullName>
    </submittedName>
</protein>
<proteinExistence type="predicted"/>
<evidence type="ECO:0000313" key="3">
    <source>
        <dbReference type="RefSeq" id="XP_010274642.1"/>
    </source>
</evidence>
<gene>
    <name evidence="3" type="primary">LOC104609915</name>
</gene>
<dbReference type="KEGG" id="nnu:104609915"/>
<evidence type="ECO:0000313" key="2">
    <source>
        <dbReference type="Proteomes" id="UP000189703"/>
    </source>
</evidence>
<dbReference type="AlphaFoldDB" id="A0A1U8B5D6"/>
<dbReference type="eggNOG" id="ENOG502S7BE">
    <property type="taxonomic scope" value="Eukaryota"/>
</dbReference>
<dbReference type="InParanoid" id="A0A1U8B5D6"/>
<sequence>MSLSSVILVGPTLPVTGSRYTHIRRSSQTVVEKALPLQVRCKAIQEQRSVDLTMLTASRRDAMICMTTTFLAGITLFATEPVEARVQKQENRRKIREKLDMLREKAGLSKSKTKDRDSKEEEKMPSPPPKEKILVPPLPPKPQDTPNAPLVEATISK</sequence>
<dbReference type="OMA" id="RDAMICM"/>
<name>A0A1U8B5D6_NELNU</name>
<organism evidence="2 3">
    <name type="scientific">Nelumbo nucifera</name>
    <name type="common">Sacred lotus</name>
    <dbReference type="NCBI Taxonomy" id="4432"/>
    <lineage>
        <taxon>Eukaryota</taxon>
        <taxon>Viridiplantae</taxon>
        <taxon>Streptophyta</taxon>
        <taxon>Embryophyta</taxon>
        <taxon>Tracheophyta</taxon>
        <taxon>Spermatophyta</taxon>
        <taxon>Magnoliopsida</taxon>
        <taxon>Proteales</taxon>
        <taxon>Nelumbonaceae</taxon>
        <taxon>Nelumbo</taxon>
    </lineage>
</organism>
<dbReference type="OrthoDB" id="647720at2759"/>
<keyword evidence="2" id="KW-1185">Reference proteome</keyword>
<reference evidence="3" key="1">
    <citation type="submission" date="2025-08" db="UniProtKB">
        <authorList>
            <consortium name="RefSeq"/>
        </authorList>
    </citation>
    <scope>IDENTIFICATION</scope>
</reference>
<dbReference type="GeneID" id="104609915"/>
<evidence type="ECO:0000256" key="1">
    <source>
        <dbReference type="SAM" id="MobiDB-lite"/>
    </source>
</evidence>
<feature type="region of interest" description="Disordered" evidence="1">
    <location>
        <begin position="85"/>
        <end position="157"/>
    </location>
</feature>
<feature type="compositionally biased region" description="Basic and acidic residues" evidence="1">
    <location>
        <begin position="85"/>
        <end position="133"/>
    </location>
</feature>
<dbReference type="Proteomes" id="UP000189703">
    <property type="component" value="Unplaced"/>
</dbReference>
<dbReference type="RefSeq" id="XP_010274642.1">
    <property type="nucleotide sequence ID" value="XM_010276340.2"/>
</dbReference>